<dbReference type="OrthoDB" id="17011at2759"/>
<comment type="similarity">
    <text evidence="2 8">Belongs to the zinc-containing alcohol dehydrogenase family.</text>
</comment>
<dbReference type="PANTHER" id="PTHR42940:SF8">
    <property type="entry name" value="VACUOLAR PROTEIN SORTING-ASSOCIATED PROTEIN 11"/>
    <property type="match status" value="1"/>
</dbReference>
<dbReference type="InterPro" id="IPR036291">
    <property type="entry name" value="NAD(P)-bd_dom_sf"/>
</dbReference>
<gene>
    <name evidence="10" type="ORF">ACA1_201480</name>
</gene>
<keyword evidence="11" id="KW-1185">Reference proteome</keyword>
<dbReference type="VEuPathDB" id="AmoebaDB:ACA1_201480"/>
<keyword evidence="7" id="KW-0520">NAD</keyword>
<dbReference type="Proteomes" id="UP000011083">
    <property type="component" value="Unassembled WGS sequence"/>
</dbReference>
<accession>L8H3J6</accession>
<keyword evidence="5 8" id="KW-0862">Zinc</keyword>
<evidence type="ECO:0000256" key="4">
    <source>
        <dbReference type="ARBA" id="ARBA00022723"/>
    </source>
</evidence>
<dbReference type="InterPro" id="IPR002328">
    <property type="entry name" value="ADH_Zn_CS"/>
</dbReference>
<evidence type="ECO:0000259" key="9">
    <source>
        <dbReference type="SMART" id="SM00829"/>
    </source>
</evidence>
<dbReference type="GO" id="GO:0004022">
    <property type="term" value="F:alcohol dehydrogenase (NAD+) activity"/>
    <property type="evidence" value="ECO:0007669"/>
    <property type="project" value="UniProtKB-EC"/>
</dbReference>
<dbReference type="RefSeq" id="XP_004341875.1">
    <property type="nucleotide sequence ID" value="XM_004341827.1"/>
</dbReference>
<evidence type="ECO:0000256" key="8">
    <source>
        <dbReference type="RuleBase" id="RU361277"/>
    </source>
</evidence>
<dbReference type="FunFam" id="3.40.50.720:FF:000039">
    <property type="entry name" value="Alcohol dehydrogenase AdhP"/>
    <property type="match status" value="1"/>
</dbReference>
<evidence type="ECO:0000256" key="3">
    <source>
        <dbReference type="ARBA" id="ARBA00013190"/>
    </source>
</evidence>
<dbReference type="OMA" id="YKGLKMT"/>
<dbReference type="InterPro" id="IPR020843">
    <property type="entry name" value="ER"/>
</dbReference>
<evidence type="ECO:0000256" key="2">
    <source>
        <dbReference type="ARBA" id="ARBA00008072"/>
    </source>
</evidence>
<dbReference type="Gene3D" id="3.40.50.720">
    <property type="entry name" value="NAD(P)-binding Rossmann-like Domain"/>
    <property type="match status" value="1"/>
</dbReference>
<dbReference type="KEGG" id="acan:ACA1_201480"/>
<dbReference type="AlphaFoldDB" id="L8H3J6"/>
<dbReference type="Pfam" id="PF00107">
    <property type="entry name" value="ADH_zinc_N"/>
    <property type="match status" value="1"/>
</dbReference>
<sequence length="391" mass="41290">MRRTVTSQHAVMSRAAGATGQVASRSLKCAMPALQQQPQRYLATSTSRPSIPTTMRAAVVEKFGAPLVIKNVPVPTPGKDEVLIKVHACGVCHTDLHAADGDWPVKPILPLIPGHEGVGEVVAVGSGVERLKVGDRVGVPWLHSACGYCEHCLGGWETLCHSQQNTGYSVHGAYAEYTVAPANYVGVLPDALSYVEAAPILCAGVTTYKGLKETGTRPGQWCVVFGAGGLGHVGLQYAKAMGFNTIAIDISDQALALAKELGADMTINAAKQDPGQVVWKEVGGAHGCLVTAVAPKAFQQAVSTVRRGGTVALVGLPPSTFPLDIFNVVLNRITVRGSIVGTRLDLQECLDIAARGKIRARIETQPLDNINAIFEKMKKGKLEGRVVLSPL</sequence>
<dbReference type="InterPro" id="IPR011032">
    <property type="entry name" value="GroES-like_sf"/>
</dbReference>
<dbReference type="FunFam" id="3.90.180.10:FF:000002">
    <property type="entry name" value="Alcohol dehydrogenase AdhP"/>
    <property type="match status" value="1"/>
</dbReference>
<proteinExistence type="inferred from homology"/>
<evidence type="ECO:0000256" key="5">
    <source>
        <dbReference type="ARBA" id="ARBA00022833"/>
    </source>
</evidence>
<reference evidence="10 11" key="1">
    <citation type="journal article" date="2013" name="Genome Biol.">
        <title>Genome of Acanthamoeba castellanii highlights extensive lateral gene transfer and early evolution of tyrosine kinase signaling.</title>
        <authorList>
            <person name="Clarke M."/>
            <person name="Lohan A.J."/>
            <person name="Liu B."/>
            <person name="Lagkouvardos I."/>
            <person name="Roy S."/>
            <person name="Zafar N."/>
            <person name="Bertelli C."/>
            <person name="Schilde C."/>
            <person name="Kianianmomeni A."/>
            <person name="Burglin T.R."/>
            <person name="Frech C."/>
            <person name="Turcotte B."/>
            <person name="Kopec K.O."/>
            <person name="Synnott J.M."/>
            <person name="Choo C."/>
            <person name="Paponov I."/>
            <person name="Finkler A."/>
            <person name="Soon Heng Tan C."/>
            <person name="Hutchins A.P."/>
            <person name="Weinmeier T."/>
            <person name="Rattei T."/>
            <person name="Chu J.S."/>
            <person name="Gimenez G."/>
            <person name="Irimia M."/>
            <person name="Rigden D.J."/>
            <person name="Fitzpatrick D.A."/>
            <person name="Lorenzo-Morales J."/>
            <person name="Bateman A."/>
            <person name="Chiu C.H."/>
            <person name="Tang P."/>
            <person name="Hegemann P."/>
            <person name="Fromm H."/>
            <person name="Raoult D."/>
            <person name="Greub G."/>
            <person name="Miranda-Saavedra D."/>
            <person name="Chen N."/>
            <person name="Nash P."/>
            <person name="Ginger M.L."/>
            <person name="Horn M."/>
            <person name="Schaap P."/>
            <person name="Caler L."/>
            <person name="Loftus B."/>
        </authorList>
    </citation>
    <scope>NUCLEOTIDE SEQUENCE [LARGE SCALE GENOMIC DNA]</scope>
    <source>
        <strain evidence="10 11">Neff</strain>
    </source>
</reference>
<dbReference type="EC" id="1.1.1.1" evidence="3"/>
<dbReference type="InterPro" id="IPR013149">
    <property type="entry name" value="ADH-like_C"/>
</dbReference>
<evidence type="ECO:0000256" key="6">
    <source>
        <dbReference type="ARBA" id="ARBA00023002"/>
    </source>
</evidence>
<evidence type="ECO:0000256" key="7">
    <source>
        <dbReference type="ARBA" id="ARBA00023027"/>
    </source>
</evidence>
<comment type="cofactor">
    <cofactor evidence="1 8">
        <name>Zn(2+)</name>
        <dbReference type="ChEBI" id="CHEBI:29105"/>
    </cofactor>
</comment>
<dbReference type="CDD" id="cd08297">
    <property type="entry name" value="CAD3"/>
    <property type="match status" value="1"/>
</dbReference>
<dbReference type="PANTHER" id="PTHR42940">
    <property type="entry name" value="ALCOHOL DEHYDROGENASE 1-RELATED"/>
    <property type="match status" value="1"/>
</dbReference>
<feature type="domain" description="Enoyl reductase (ER)" evidence="9">
    <location>
        <begin position="64"/>
        <end position="388"/>
    </location>
</feature>
<protein>
    <recommendedName>
        <fullName evidence="3">alcohol dehydrogenase</fullName>
        <ecNumber evidence="3">1.1.1.1</ecNumber>
    </recommendedName>
</protein>
<dbReference type="GO" id="GO:0008270">
    <property type="term" value="F:zinc ion binding"/>
    <property type="evidence" value="ECO:0007669"/>
    <property type="project" value="InterPro"/>
</dbReference>
<dbReference type="STRING" id="1257118.L8H3J6"/>
<dbReference type="InterPro" id="IPR013154">
    <property type="entry name" value="ADH-like_N"/>
</dbReference>
<dbReference type="NCBIfam" id="NF006940">
    <property type="entry name" value="PRK09422.1"/>
    <property type="match status" value="1"/>
</dbReference>
<keyword evidence="6" id="KW-0560">Oxidoreductase</keyword>
<dbReference type="SMART" id="SM00829">
    <property type="entry name" value="PKS_ER"/>
    <property type="match status" value="1"/>
</dbReference>
<organism evidence="10 11">
    <name type="scientific">Acanthamoeba castellanii (strain ATCC 30010 / Neff)</name>
    <dbReference type="NCBI Taxonomy" id="1257118"/>
    <lineage>
        <taxon>Eukaryota</taxon>
        <taxon>Amoebozoa</taxon>
        <taxon>Discosea</taxon>
        <taxon>Longamoebia</taxon>
        <taxon>Centramoebida</taxon>
        <taxon>Acanthamoebidae</taxon>
        <taxon>Acanthamoeba</taxon>
    </lineage>
</organism>
<dbReference type="GeneID" id="14920611"/>
<evidence type="ECO:0000256" key="1">
    <source>
        <dbReference type="ARBA" id="ARBA00001947"/>
    </source>
</evidence>
<dbReference type="Pfam" id="PF08240">
    <property type="entry name" value="ADH_N"/>
    <property type="match status" value="1"/>
</dbReference>
<name>L8H3J6_ACACF</name>
<dbReference type="SUPFAM" id="SSF51735">
    <property type="entry name" value="NAD(P)-binding Rossmann-fold domains"/>
    <property type="match status" value="1"/>
</dbReference>
<dbReference type="Gene3D" id="3.90.180.10">
    <property type="entry name" value="Medium-chain alcohol dehydrogenases, catalytic domain"/>
    <property type="match status" value="1"/>
</dbReference>
<keyword evidence="4 8" id="KW-0479">Metal-binding</keyword>
<evidence type="ECO:0000313" key="10">
    <source>
        <dbReference type="EMBL" id="ELR19780.1"/>
    </source>
</evidence>
<dbReference type="EMBL" id="KB007932">
    <property type="protein sequence ID" value="ELR19780.1"/>
    <property type="molecule type" value="Genomic_DNA"/>
</dbReference>
<dbReference type="SUPFAM" id="SSF50129">
    <property type="entry name" value="GroES-like"/>
    <property type="match status" value="1"/>
</dbReference>
<evidence type="ECO:0000313" key="11">
    <source>
        <dbReference type="Proteomes" id="UP000011083"/>
    </source>
</evidence>
<dbReference type="PROSITE" id="PS00059">
    <property type="entry name" value="ADH_ZINC"/>
    <property type="match status" value="1"/>
</dbReference>